<dbReference type="eggNOG" id="ENOG502RVMM">
    <property type="taxonomic scope" value="Eukaryota"/>
</dbReference>
<keyword evidence="3" id="KW-0804">Transcription</keyword>
<dbReference type="PANTHER" id="PTHR45886:SF1">
    <property type="entry name" value="NUCLEAR HORMONE RECEPTOR FAMILY"/>
    <property type="match status" value="1"/>
</dbReference>
<dbReference type="SMART" id="SM00430">
    <property type="entry name" value="HOLI"/>
    <property type="match status" value="1"/>
</dbReference>
<evidence type="ECO:0000313" key="7">
    <source>
        <dbReference type="WBParaSite" id="Csp11.Scaffold629.g12974.t1"/>
    </source>
</evidence>
<dbReference type="STRING" id="1561998.A0A1I7TY66"/>
<organism evidence="6 7">
    <name type="scientific">Caenorhabditis tropicalis</name>
    <dbReference type="NCBI Taxonomy" id="1561998"/>
    <lineage>
        <taxon>Eukaryota</taxon>
        <taxon>Metazoa</taxon>
        <taxon>Ecdysozoa</taxon>
        <taxon>Nematoda</taxon>
        <taxon>Chromadorea</taxon>
        <taxon>Rhabditida</taxon>
        <taxon>Rhabditina</taxon>
        <taxon>Rhabditomorpha</taxon>
        <taxon>Rhabditoidea</taxon>
        <taxon>Rhabditidae</taxon>
        <taxon>Peloderinae</taxon>
        <taxon>Caenorhabditis</taxon>
    </lineage>
</organism>
<evidence type="ECO:0000313" key="6">
    <source>
        <dbReference type="Proteomes" id="UP000095282"/>
    </source>
</evidence>
<dbReference type="InterPro" id="IPR000536">
    <property type="entry name" value="Nucl_hrmn_rcpt_lig-bd"/>
</dbReference>
<dbReference type="InterPro" id="IPR035500">
    <property type="entry name" value="NHR-like_dom_sf"/>
</dbReference>
<accession>A0A1I7TY66</accession>
<evidence type="ECO:0000259" key="5">
    <source>
        <dbReference type="PROSITE" id="PS51843"/>
    </source>
</evidence>
<reference evidence="7" key="1">
    <citation type="submission" date="2016-11" db="UniProtKB">
        <authorList>
            <consortium name="WormBaseParasite"/>
        </authorList>
    </citation>
    <scope>IDENTIFICATION</scope>
</reference>
<keyword evidence="6" id="KW-1185">Reference proteome</keyword>
<dbReference type="SUPFAM" id="SSF48508">
    <property type="entry name" value="Nuclear receptor ligand-binding domain"/>
    <property type="match status" value="1"/>
</dbReference>
<dbReference type="PANTHER" id="PTHR45886">
    <property type="entry name" value="NUCLEAR HORMONE RECEPTOR FAMILY-RELATED-RELATED"/>
    <property type="match status" value="1"/>
</dbReference>
<proteinExistence type="inferred from homology"/>
<dbReference type="AlphaFoldDB" id="A0A1I7TY66"/>
<comment type="similarity">
    <text evidence="1">Belongs to the nuclear hormone receptor family.</text>
</comment>
<evidence type="ECO:0000256" key="1">
    <source>
        <dbReference type="ARBA" id="ARBA00005993"/>
    </source>
</evidence>
<dbReference type="WBParaSite" id="Csp11.Scaffold629.g12974.t1">
    <property type="protein sequence ID" value="Csp11.Scaffold629.g12974.t1"/>
    <property type="gene ID" value="Csp11.Scaffold629.g12974"/>
</dbReference>
<evidence type="ECO:0000256" key="2">
    <source>
        <dbReference type="ARBA" id="ARBA00023015"/>
    </source>
</evidence>
<evidence type="ECO:0000256" key="4">
    <source>
        <dbReference type="ARBA" id="ARBA00023170"/>
    </source>
</evidence>
<name>A0A1I7TY66_9PELO</name>
<keyword evidence="4" id="KW-0675">Receptor</keyword>
<evidence type="ECO:0000256" key="3">
    <source>
        <dbReference type="ARBA" id="ARBA00023163"/>
    </source>
</evidence>
<dbReference type="Pfam" id="PF00104">
    <property type="entry name" value="Hormone_recep"/>
    <property type="match status" value="1"/>
</dbReference>
<dbReference type="Proteomes" id="UP000095282">
    <property type="component" value="Unplaced"/>
</dbReference>
<protein>
    <submittedName>
        <fullName evidence="7">NR LBD domain-containing protein</fullName>
    </submittedName>
</protein>
<dbReference type="Gene3D" id="1.10.565.10">
    <property type="entry name" value="Retinoid X Receptor"/>
    <property type="match status" value="1"/>
</dbReference>
<keyword evidence="2" id="KW-0805">Transcription regulation</keyword>
<feature type="domain" description="NR LBD" evidence="5">
    <location>
        <begin position="60"/>
        <end position="299"/>
    </location>
</feature>
<sequence>MRYRGAIDEKVETMEVLRQNTEQPSPSVFPTPMDELCSMIQTVLVLDSKRLDCLGKMRKEEDLSIQELIEKFERGFSVDRDKETSTSVAPNNNKVLSQWSFFGVWTSIEFLKNLEFMHLLSASDKLIIVTNFAMNSYLLSSAFQSVTRQSDRLVNPDGTETISQSLKTMFTNCNIDRVRTQLVAKLCELQITSEEYILITIILFCTPSYGQSRQLNAESLSAYACEIVGEQQRKYYNALMEYCMTTRGGQGPARFQKIISIGELLAKCFGDVRDLVDLLRVFEPNFYNSKQFFIDSLNK</sequence>
<dbReference type="PROSITE" id="PS51843">
    <property type="entry name" value="NR_LBD"/>
    <property type="match status" value="1"/>
</dbReference>